<sequence length="63" mass="6831">MAWGAGLHGPEIRQFLGGSAVYLFRLRRIPAMARRCFVKPAMASGFGGAWTGRAPNQRLSAVL</sequence>
<dbReference type="AlphaFoldDB" id="A0A367PK49"/>
<proteinExistence type="predicted"/>
<gene>
    <name evidence="1" type="ORF">DDK22_11605</name>
</gene>
<comment type="caution">
    <text evidence="1">The sequence shown here is derived from an EMBL/GenBank/DDBJ whole genome shotgun (WGS) entry which is preliminary data.</text>
</comment>
<dbReference type="Proteomes" id="UP000253501">
    <property type="component" value="Unassembled WGS sequence"/>
</dbReference>
<name>A0A367PK49_CUPNE</name>
<organism evidence="1 2">
    <name type="scientific">Cupriavidus necator</name>
    <name type="common">Alcaligenes eutrophus</name>
    <name type="synonym">Ralstonia eutropha</name>
    <dbReference type="NCBI Taxonomy" id="106590"/>
    <lineage>
        <taxon>Bacteria</taxon>
        <taxon>Pseudomonadati</taxon>
        <taxon>Pseudomonadota</taxon>
        <taxon>Betaproteobacteria</taxon>
        <taxon>Burkholderiales</taxon>
        <taxon>Burkholderiaceae</taxon>
        <taxon>Cupriavidus</taxon>
    </lineage>
</organism>
<protein>
    <submittedName>
        <fullName evidence="1">Uncharacterized protein</fullName>
    </submittedName>
</protein>
<evidence type="ECO:0000313" key="1">
    <source>
        <dbReference type="EMBL" id="RCJ08279.1"/>
    </source>
</evidence>
<dbReference type="EMBL" id="QDHA01000026">
    <property type="protein sequence ID" value="RCJ08279.1"/>
    <property type="molecule type" value="Genomic_DNA"/>
</dbReference>
<accession>A0A367PK49</accession>
<reference evidence="1 2" key="1">
    <citation type="submission" date="2018-04" db="EMBL/GenBank/DDBJ databases">
        <title>Cupriavidus necator CR12 genome sequencing and assembly.</title>
        <authorList>
            <person name="Ben Fekih I."/>
            <person name="Mazhar H.S."/>
            <person name="Bello S.K."/>
            <person name="Rensing C."/>
        </authorList>
    </citation>
    <scope>NUCLEOTIDE SEQUENCE [LARGE SCALE GENOMIC DNA]</scope>
    <source>
        <strain evidence="1 2">CR12</strain>
    </source>
</reference>
<evidence type="ECO:0000313" key="2">
    <source>
        <dbReference type="Proteomes" id="UP000253501"/>
    </source>
</evidence>